<organism evidence="1 2">
    <name type="scientific">Caballeronia choica</name>
    <dbReference type="NCBI Taxonomy" id="326476"/>
    <lineage>
        <taxon>Bacteria</taxon>
        <taxon>Pseudomonadati</taxon>
        <taxon>Pseudomonadota</taxon>
        <taxon>Betaproteobacteria</taxon>
        <taxon>Burkholderiales</taxon>
        <taxon>Burkholderiaceae</taxon>
        <taxon>Caballeronia</taxon>
    </lineage>
</organism>
<evidence type="ECO:0000313" key="1">
    <source>
        <dbReference type="EMBL" id="SAL81757.1"/>
    </source>
</evidence>
<protein>
    <submittedName>
        <fullName evidence="1">Uncharacterized protein</fullName>
    </submittedName>
</protein>
<dbReference type="AlphaFoldDB" id="A0A158KKU5"/>
<evidence type="ECO:0000313" key="2">
    <source>
        <dbReference type="Proteomes" id="UP000054770"/>
    </source>
</evidence>
<dbReference type="Proteomes" id="UP000054770">
    <property type="component" value="Unassembled WGS sequence"/>
</dbReference>
<name>A0A158KKU5_9BURK</name>
<keyword evidence="2" id="KW-1185">Reference proteome</keyword>
<comment type="caution">
    <text evidence="1">The sequence shown here is derived from an EMBL/GenBank/DDBJ whole genome shotgun (WGS) entry which is preliminary data.</text>
</comment>
<accession>A0A158KKU5</accession>
<proteinExistence type="predicted"/>
<dbReference type="EMBL" id="FCON02000108">
    <property type="protein sequence ID" value="SAL81757.1"/>
    <property type="molecule type" value="Genomic_DNA"/>
</dbReference>
<reference evidence="1" key="1">
    <citation type="submission" date="2016-01" db="EMBL/GenBank/DDBJ databases">
        <authorList>
            <person name="Peeters C."/>
        </authorList>
    </citation>
    <scope>NUCLEOTIDE SEQUENCE [LARGE SCALE GENOMIC DNA]</scope>
    <source>
        <strain evidence="1">LMG 22940</strain>
    </source>
</reference>
<sequence length="59" mass="6548">MLETEFHEREAFRAMFAFNETLEHLDASEVANVPKAVANAEALMREVIATLNATEPVAT</sequence>
<gene>
    <name evidence="1" type="ORF">AWB68_06247</name>
</gene>